<protein>
    <submittedName>
        <fullName evidence="2">STAS domain-containing protein</fullName>
    </submittedName>
</protein>
<dbReference type="AlphaFoldDB" id="A0A495ABY7"/>
<dbReference type="InterPro" id="IPR051932">
    <property type="entry name" value="Bact_StressResp_Reg"/>
</dbReference>
<accession>A0A495ABY7</accession>
<dbReference type="OrthoDB" id="2379721at2"/>
<feature type="domain" description="STAS" evidence="1">
    <location>
        <begin position="172"/>
        <end position="272"/>
    </location>
</feature>
<comment type="caution">
    <text evidence="2">The sequence shown here is derived from an EMBL/GenBank/DDBJ whole genome shotgun (WGS) entry which is preliminary data.</text>
</comment>
<evidence type="ECO:0000313" key="2">
    <source>
        <dbReference type="EMBL" id="RKQ37517.1"/>
    </source>
</evidence>
<dbReference type="InterPro" id="IPR002645">
    <property type="entry name" value="STAS_dom"/>
</dbReference>
<proteinExistence type="predicted"/>
<name>A0A495ABY7_9BACI</name>
<dbReference type="Proteomes" id="UP000269301">
    <property type="component" value="Unassembled WGS sequence"/>
</dbReference>
<reference evidence="2 3" key="1">
    <citation type="journal article" date="2016" name="Int. J. Syst. Evol. Microbiol.">
        <title>Oceanobacillus halophilus sp. nov., a novel moderately halophilic bacterium from a hypersaline lake.</title>
        <authorList>
            <person name="Amoozegar M.A."/>
            <person name="Bagheri M."/>
            <person name="Makhdoumi A."/>
            <person name="Nikou M.M."/>
            <person name="Fazeli S.A.S."/>
            <person name="Schumann P."/>
            <person name="Sproer C."/>
            <person name="Sanchez-Porro C."/>
            <person name="Ventosa A."/>
        </authorList>
    </citation>
    <scope>NUCLEOTIDE SEQUENCE [LARGE SCALE GENOMIC DNA]</scope>
    <source>
        <strain evidence="2 3">DSM 23996</strain>
    </source>
</reference>
<dbReference type="EMBL" id="RBZP01000001">
    <property type="protein sequence ID" value="RKQ37517.1"/>
    <property type="molecule type" value="Genomic_DNA"/>
</dbReference>
<dbReference type="PROSITE" id="PS50801">
    <property type="entry name" value="STAS"/>
    <property type="match status" value="1"/>
</dbReference>
<dbReference type="PANTHER" id="PTHR33745">
    <property type="entry name" value="RSBT ANTAGONIST PROTEIN RSBS-RELATED"/>
    <property type="match status" value="1"/>
</dbReference>
<dbReference type="CDD" id="cd07041">
    <property type="entry name" value="STAS_RsbR_RsbS_like"/>
    <property type="match status" value="1"/>
</dbReference>
<dbReference type="SUPFAM" id="SSF52091">
    <property type="entry name" value="SpoIIaa-like"/>
    <property type="match status" value="1"/>
</dbReference>
<gene>
    <name evidence="2" type="ORF">D8M06_01545</name>
</gene>
<dbReference type="Pfam" id="PF01740">
    <property type="entry name" value="STAS"/>
    <property type="match status" value="1"/>
</dbReference>
<dbReference type="RefSeq" id="WP_121202597.1">
    <property type="nucleotide sequence ID" value="NZ_RBZP01000001.1"/>
</dbReference>
<evidence type="ECO:0000313" key="3">
    <source>
        <dbReference type="Proteomes" id="UP000269301"/>
    </source>
</evidence>
<organism evidence="2 3">
    <name type="scientific">Oceanobacillus halophilus</name>
    <dbReference type="NCBI Taxonomy" id="930130"/>
    <lineage>
        <taxon>Bacteria</taxon>
        <taxon>Bacillati</taxon>
        <taxon>Bacillota</taxon>
        <taxon>Bacilli</taxon>
        <taxon>Bacillales</taxon>
        <taxon>Bacillaceae</taxon>
        <taxon>Oceanobacillus</taxon>
    </lineage>
</organism>
<dbReference type="PANTHER" id="PTHR33745:SF8">
    <property type="entry name" value="BLUE-LIGHT PHOTORECEPTOR"/>
    <property type="match status" value="1"/>
</dbReference>
<sequence length="277" mass="31809">MKLSFNADNGVKQFLIENQWAFEDELLNEAINVKDKIEEIKLLGNINLLENAHKVVLYVVDNREAEVISFGKQEGIAWAKHNLTLAFKLEWIQAIRTTLWKFLYEYDKLSDKSINSKDFFMMTKETNRLMDEFFKGFFISYSNFKDELLETQRKLVENLSVPIIPISSKESILPLIGKMDELRANTMEEKVLLEIGEKGIQTLIMDLSGIARMDDEAVHLFTKLLDGISMMGCKTILTGIRPDVVKNIVNIDTSFKGKAEVRATLQQALKDYIISDK</sequence>
<dbReference type="InterPro" id="IPR036513">
    <property type="entry name" value="STAS_dom_sf"/>
</dbReference>
<evidence type="ECO:0000259" key="1">
    <source>
        <dbReference type="PROSITE" id="PS50801"/>
    </source>
</evidence>
<keyword evidence="3" id="KW-1185">Reference proteome</keyword>
<dbReference type="Gene3D" id="3.30.750.24">
    <property type="entry name" value="STAS domain"/>
    <property type="match status" value="1"/>
</dbReference>